<dbReference type="PROSITE" id="PS50004">
    <property type="entry name" value="C2"/>
    <property type="match status" value="2"/>
</dbReference>
<evidence type="ECO:0000259" key="7">
    <source>
        <dbReference type="PROSITE" id="PS50003"/>
    </source>
</evidence>
<keyword evidence="1" id="KW-0343">GTPase activation</keyword>
<evidence type="ECO:0000313" key="10">
    <source>
        <dbReference type="EMBL" id="KAK9738967.1"/>
    </source>
</evidence>
<keyword evidence="4 6" id="KW-0863">Zinc-finger</keyword>
<comment type="caution">
    <text evidence="10">The sequence shown here is derived from an EMBL/GenBank/DDBJ whole genome shotgun (WGS) entry which is preliminary data.</text>
</comment>
<feature type="domain" description="C2" evidence="8">
    <location>
        <begin position="1"/>
        <end position="113"/>
    </location>
</feature>
<dbReference type="SUPFAM" id="SSF50729">
    <property type="entry name" value="PH domain-like"/>
    <property type="match status" value="1"/>
</dbReference>
<dbReference type="SUPFAM" id="SSF49562">
    <property type="entry name" value="C2 domain (Calcium/lipid-binding domain, CaLB)"/>
    <property type="match status" value="2"/>
</dbReference>
<protein>
    <submittedName>
        <fullName evidence="10">C2 domain</fullName>
    </submittedName>
</protein>
<dbReference type="Proteomes" id="UP001458880">
    <property type="component" value="Unassembled WGS sequence"/>
</dbReference>
<dbReference type="Pfam" id="PF00168">
    <property type="entry name" value="C2"/>
    <property type="match status" value="2"/>
</dbReference>
<sequence length="843" mass="97248">MADDYGKVRVEERLKIKIGEAKNLQCRNHVSLQRDVYCTLSLDQEEIFRTSTIEKTLSPFFGEEFQFEVPRKFRYLSVYVYDRDRHLKQDKVLGKVAIKREDLSQYNNKDHWFPICPVDADSEVQGKANIKISYEDVRNLKNKSSSYSSRTQLIVQIVECVELTLKNGSCDPFALVTVVYSNGKKVTKRTKTRKKTVSPKFDEEFCFCNYDEREKERDTAYTVCGDCDVEISELHVSLWHDTPGMSGDVFLGEVRIPLREAQQHKPAHNNAWYFLQPRSGKNKPNTCSTPPGTRLSIDNSLGSLRLQVQYTADHVFPAHVYDPLRSLLLDSINTKPITYSSVYLLGEIVSNKSDVAQPLVRIFMHHGQIVPIIRALATAEISNLTDPTTIFRGNTLVSKMMDESMRLIGLQYLHKTLRPTIDLVFNERKPCEIDPARVNDPNTIQSNLANLTCYVQSIFQAITQSAVECPALMCQIFHNLKECAMIYLPENKEVRYSVISGFIFLRFFAPAILGPRLFDLTTEQIDSQINRTLTLISKTIQSLGNLVSCKSPQQLCKEEYMECIYRKFCTEQHIQAVRQFLEIISANTSSQHIMPIDTPVTLKEGIMIKRAQGRKRFGRKNFKQRYFRLTTHDLSYSKSKGKEALCKIPLSNILAVERLAEHSFKMKNMFQIVQRERALYVQAANCVEEKEWVDLLTKICQTNKNRLTKYHPSAFRNGQWRCCQSPIELAPGCKEVSSIDSNNFHMTLDPERDLQRMHSLSIDSNNFHMTLDPERDLQRMHSLIITELNKRDLKNKNVSDPCLILNKLQEVVYQIEHKHKCYSTNFRKSFTKSNTNINAIRGR</sequence>
<dbReference type="Gene3D" id="1.10.506.10">
    <property type="entry name" value="GTPase Activation - p120gap, domain 1"/>
    <property type="match status" value="2"/>
</dbReference>
<evidence type="ECO:0000256" key="2">
    <source>
        <dbReference type="ARBA" id="ARBA00022723"/>
    </source>
</evidence>
<accession>A0AAW1LXL1</accession>
<keyword evidence="2" id="KW-0479">Metal-binding</keyword>
<evidence type="ECO:0000256" key="6">
    <source>
        <dbReference type="PROSITE-ProRule" id="PRU00432"/>
    </source>
</evidence>
<evidence type="ECO:0000256" key="5">
    <source>
        <dbReference type="ARBA" id="ARBA00022833"/>
    </source>
</evidence>
<keyword evidence="3" id="KW-0677">Repeat</keyword>
<dbReference type="InterPro" id="IPR035892">
    <property type="entry name" value="C2_domain_sf"/>
</dbReference>
<evidence type="ECO:0000259" key="9">
    <source>
        <dbReference type="PROSITE" id="PS50018"/>
    </source>
</evidence>
<name>A0AAW1LXL1_POPJA</name>
<evidence type="ECO:0000313" key="11">
    <source>
        <dbReference type="Proteomes" id="UP001458880"/>
    </source>
</evidence>
<proteinExistence type="predicted"/>
<dbReference type="Pfam" id="PF00779">
    <property type="entry name" value="BTK"/>
    <property type="match status" value="1"/>
</dbReference>
<dbReference type="Pfam" id="PF00169">
    <property type="entry name" value="PH"/>
    <property type="match status" value="1"/>
</dbReference>
<gene>
    <name evidence="10" type="ORF">QE152_g9427</name>
</gene>
<dbReference type="SMART" id="SM00239">
    <property type="entry name" value="C2"/>
    <property type="match status" value="2"/>
</dbReference>
<dbReference type="GO" id="GO:0008270">
    <property type="term" value="F:zinc ion binding"/>
    <property type="evidence" value="ECO:0007669"/>
    <property type="project" value="UniProtKB-KW"/>
</dbReference>
<dbReference type="SMART" id="SM00107">
    <property type="entry name" value="BTK"/>
    <property type="match status" value="1"/>
</dbReference>
<keyword evidence="5" id="KW-0862">Zinc</keyword>
<dbReference type="PANTHER" id="PTHR10194">
    <property type="entry name" value="RAS GTPASE-ACTIVATING PROTEINS"/>
    <property type="match status" value="1"/>
</dbReference>
<dbReference type="GO" id="GO:0035556">
    <property type="term" value="P:intracellular signal transduction"/>
    <property type="evidence" value="ECO:0007669"/>
    <property type="project" value="InterPro"/>
</dbReference>
<dbReference type="PROSITE" id="PS51113">
    <property type="entry name" value="ZF_BTK"/>
    <property type="match status" value="1"/>
</dbReference>
<dbReference type="InterPro" id="IPR011993">
    <property type="entry name" value="PH-like_dom_sf"/>
</dbReference>
<dbReference type="CDD" id="cd05128">
    <property type="entry name" value="RasGAP_GAP1_like"/>
    <property type="match status" value="1"/>
</dbReference>
<dbReference type="Pfam" id="PF00616">
    <property type="entry name" value="RasGAP"/>
    <property type="match status" value="1"/>
</dbReference>
<dbReference type="PROSITE" id="PS00509">
    <property type="entry name" value="RAS_GTPASE_ACTIV_1"/>
    <property type="match status" value="1"/>
</dbReference>
<dbReference type="PANTHER" id="PTHR10194:SF148">
    <property type="entry name" value="GTPASE-ACTIVATING PROTEIN"/>
    <property type="match status" value="1"/>
</dbReference>
<dbReference type="InterPro" id="IPR000008">
    <property type="entry name" value="C2_dom"/>
</dbReference>
<dbReference type="InterPro" id="IPR001936">
    <property type="entry name" value="RasGAP_dom"/>
</dbReference>
<dbReference type="CDD" id="cd04010">
    <property type="entry name" value="C2B_RasA3"/>
    <property type="match status" value="1"/>
</dbReference>
<dbReference type="EMBL" id="JASPKY010000080">
    <property type="protein sequence ID" value="KAK9738967.1"/>
    <property type="molecule type" value="Genomic_DNA"/>
</dbReference>
<dbReference type="SUPFAM" id="SSF48350">
    <property type="entry name" value="GTPase activation domain, GAP"/>
    <property type="match status" value="1"/>
</dbReference>
<keyword evidence="11" id="KW-1185">Reference proteome</keyword>
<organism evidence="10 11">
    <name type="scientific">Popillia japonica</name>
    <name type="common">Japanese beetle</name>
    <dbReference type="NCBI Taxonomy" id="7064"/>
    <lineage>
        <taxon>Eukaryota</taxon>
        <taxon>Metazoa</taxon>
        <taxon>Ecdysozoa</taxon>
        <taxon>Arthropoda</taxon>
        <taxon>Hexapoda</taxon>
        <taxon>Insecta</taxon>
        <taxon>Pterygota</taxon>
        <taxon>Neoptera</taxon>
        <taxon>Endopterygota</taxon>
        <taxon>Coleoptera</taxon>
        <taxon>Polyphaga</taxon>
        <taxon>Scarabaeiformia</taxon>
        <taxon>Scarabaeidae</taxon>
        <taxon>Rutelinae</taxon>
        <taxon>Popillia</taxon>
    </lineage>
</organism>
<dbReference type="Gene3D" id="2.60.40.150">
    <property type="entry name" value="C2 domain"/>
    <property type="match status" value="2"/>
</dbReference>
<dbReference type="PROSITE" id="PS50003">
    <property type="entry name" value="PH_DOMAIN"/>
    <property type="match status" value="1"/>
</dbReference>
<evidence type="ECO:0000256" key="3">
    <source>
        <dbReference type="ARBA" id="ARBA00022737"/>
    </source>
</evidence>
<dbReference type="InterPro" id="IPR001562">
    <property type="entry name" value="Znf_Btk_motif"/>
</dbReference>
<dbReference type="SMART" id="SM00233">
    <property type="entry name" value="PH"/>
    <property type="match status" value="1"/>
</dbReference>
<reference evidence="10 11" key="1">
    <citation type="journal article" date="2024" name="BMC Genomics">
        <title>De novo assembly and annotation of Popillia japonica's genome with initial clues to its potential as an invasive pest.</title>
        <authorList>
            <person name="Cucini C."/>
            <person name="Boschi S."/>
            <person name="Funari R."/>
            <person name="Cardaioli E."/>
            <person name="Iannotti N."/>
            <person name="Marturano G."/>
            <person name="Paoli F."/>
            <person name="Bruttini M."/>
            <person name="Carapelli A."/>
            <person name="Frati F."/>
            <person name="Nardi F."/>
        </authorList>
    </citation>
    <scope>NUCLEOTIDE SEQUENCE [LARGE SCALE GENOMIC DNA]</scope>
    <source>
        <strain evidence="10">DMR45628</strain>
    </source>
</reference>
<feature type="domain" description="PH" evidence="7">
    <location>
        <begin position="600"/>
        <end position="701"/>
    </location>
</feature>
<dbReference type="AlphaFoldDB" id="A0AAW1LXL1"/>
<dbReference type="InterPro" id="IPR023152">
    <property type="entry name" value="RasGAP_CS"/>
</dbReference>
<dbReference type="InterPro" id="IPR001849">
    <property type="entry name" value="PH_domain"/>
</dbReference>
<dbReference type="InterPro" id="IPR008936">
    <property type="entry name" value="Rho_GTPase_activation_prot"/>
</dbReference>
<evidence type="ECO:0000256" key="1">
    <source>
        <dbReference type="ARBA" id="ARBA00022468"/>
    </source>
</evidence>
<evidence type="ECO:0000259" key="8">
    <source>
        <dbReference type="PROSITE" id="PS50004"/>
    </source>
</evidence>
<dbReference type="Gene3D" id="2.30.29.30">
    <property type="entry name" value="Pleckstrin-homology domain (PH domain)/Phosphotyrosine-binding domain (PTB)"/>
    <property type="match status" value="1"/>
</dbReference>
<evidence type="ECO:0000256" key="4">
    <source>
        <dbReference type="ARBA" id="ARBA00022771"/>
    </source>
</evidence>
<feature type="domain" description="Ras-GAP" evidence="9">
    <location>
        <begin position="351"/>
        <end position="545"/>
    </location>
</feature>
<feature type="domain" description="C2" evidence="8">
    <location>
        <begin position="132"/>
        <end position="273"/>
    </location>
</feature>
<dbReference type="PROSITE" id="PS50018">
    <property type="entry name" value="RAS_GTPASE_ACTIV_2"/>
    <property type="match status" value="1"/>
</dbReference>
<dbReference type="SMART" id="SM00323">
    <property type="entry name" value="RasGAP"/>
    <property type="match status" value="1"/>
</dbReference>
<dbReference type="GO" id="GO:0005096">
    <property type="term" value="F:GTPase activator activity"/>
    <property type="evidence" value="ECO:0007669"/>
    <property type="project" value="UniProtKB-KW"/>
</dbReference>
<dbReference type="InterPro" id="IPR039360">
    <property type="entry name" value="Ras_GTPase"/>
</dbReference>